<dbReference type="OrthoDB" id="1236981at2"/>
<sequence length="129" mass="15385">MRYIVFLFLLLYSCNSDFKKYQDVGKFRLYELQCNNKYYLSLENCDCKNLPKNYFVPIGDTNDHFFSIYIKESNDKLQVNSLYEGFKTYGVVKDKVDFIIYTDNSRFIDNIKKENYKILQGYSNGTMTP</sequence>
<protein>
    <submittedName>
        <fullName evidence="1">Uncharacterized protein</fullName>
    </submittedName>
</protein>
<keyword evidence="2" id="KW-1185">Reference proteome</keyword>
<comment type="caution">
    <text evidence="1">The sequence shown here is derived from an EMBL/GenBank/DDBJ whole genome shotgun (WGS) entry which is preliminary data.</text>
</comment>
<reference evidence="1 2" key="1">
    <citation type="submission" date="2019-07" db="EMBL/GenBank/DDBJ databases">
        <title>Whole genome shotgun sequence of Empedobacter brevis NBRC 14943.</title>
        <authorList>
            <person name="Hosoyama A."/>
            <person name="Uohara A."/>
            <person name="Ohji S."/>
            <person name="Ichikawa N."/>
        </authorList>
    </citation>
    <scope>NUCLEOTIDE SEQUENCE [LARGE SCALE GENOMIC DNA]</scope>
    <source>
        <strain evidence="1 2">NBRC 14943</strain>
    </source>
</reference>
<evidence type="ECO:0000313" key="2">
    <source>
        <dbReference type="Proteomes" id="UP000321245"/>
    </source>
</evidence>
<organism evidence="1 2">
    <name type="scientific">Empedobacter brevis NBRC 14943 = ATCC 43319</name>
    <dbReference type="NCBI Taxonomy" id="1218108"/>
    <lineage>
        <taxon>Bacteria</taxon>
        <taxon>Pseudomonadati</taxon>
        <taxon>Bacteroidota</taxon>
        <taxon>Flavobacteriia</taxon>
        <taxon>Flavobacteriales</taxon>
        <taxon>Weeksellaceae</taxon>
        <taxon>Empedobacter</taxon>
    </lineage>
</organism>
<evidence type="ECO:0000313" key="1">
    <source>
        <dbReference type="EMBL" id="GEM50464.1"/>
    </source>
</evidence>
<dbReference type="AlphaFoldDB" id="A0A511NCB3"/>
<accession>A0A511NCB3</accession>
<dbReference type="GeneID" id="84648549"/>
<proteinExistence type="predicted"/>
<dbReference type="Proteomes" id="UP000321245">
    <property type="component" value="Unassembled WGS sequence"/>
</dbReference>
<dbReference type="RefSeq" id="WP_019973753.1">
    <property type="nucleotide sequence ID" value="NZ_BJXC01000001.1"/>
</dbReference>
<dbReference type="EMBL" id="BJXC01000001">
    <property type="protein sequence ID" value="GEM50464.1"/>
    <property type="molecule type" value="Genomic_DNA"/>
</dbReference>
<gene>
    <name evidence="1" type="ORF">EB1_02540</name>
</gene>
<name>A0A511NCB3_9FLAO</name>
<dbReference type="STRING" id="1218108.GCA_000382425_00253"/>